<feature type="chain" id="PRO_5012956132" evidence="1">
    <location>
        <begin position="25"/>
        <end position="169"/>
    </location>
</feature>
<sequence length="169" mass="18611">MKKLLQIALMLSCCLLMITAVAVAEGGDCTKTRSLPIKSGKLYKDYYGSAVTSDKSILHGFRWGITNPKPQSMAYFGGTMKATGSFASFRAKIYIDDGIKAPMEFSFKNKDRNGEILKSVTVEPGETVDVTFDTGGSKQIFVQSELRINHDTAKRIVIGEPEFYSCITK</sequence>
<evidence type="ECO:0000313" key="2">
    <source>
        <dbReference type="EMBL" id="SJZ39539.1"/>
    </source>
</evidence>
<dbReference type="EMBL" id="FUWR01000001">
    <property type="protein sequence ID" value="SJZ39539.1"/>
    <property type="molecule type" value="Genomic_DNA"/>
</dbReference>
<dbReference type="RefSeq" id="WP_078788730.1">
    <property type="nucleotide sequence ID" value="NZ_FUWR01000001.1"/>
</dbReference>
<proteinExistence type="predicted"/>
<keyword evidence="3" id="KW-1185">Reference proteome</keyword>
<dbReference type="STRING" id="115783.SAMN02745119_00443"/>
<gene>
    <name evidence="2" type="ORF">SAMN02745119_00443</name>
</gene>
<dbReference type="AlphaFoldDB" id="A0A1T4KAV8"/>
<dbReference type="Proteomes" id="UP000190102">
    <property type="component" value="Unassembled WGS sequence"/>
</dbReference>
<evidence type="ECO:0000256" key="1">
    <source>
        <dbReference type="SAM" id="SignalP"/>
    </source>
</evidence>
<reference evidence="3" key="1">
    <citation type="submission" date="2017-02" db="EMBL/GenBank/DDBJ databases">
        <authorList>
            <person name="Varghese N."/>
            <person name="Submissions S."/>
        </authorList>
    </citation>
    <scope>NUCLEOTIDE SEQUENCE [LARGE SCALE GENOMIC DNA]</scope>
    <source>
        <strain evidence="3">ATCC BAA-34</strain>
    </source>
</reference>
<keyword evidence="1" id="KW-0732">Signal</keyword>
<name>A0A1T4KAV8_9BACT</name>
<organism evidence="2 3">
    <name type="scientific">Trichlorobacter thiogenes</name>
    <dbReference type="NCBI Taxonomy" id="115783"/>
    <lineage>
        <taxon>Bacteria</taxon>
        <taxon>Pseudomonadati</taxon>
        <taxon>Thermodesulfobacteriota</taxon>
        <taxon>Desulfuromonadia</taxon>
        <taxon>Geobacterales</taxon>
        <taxon>Geobacteraceae</taxon>
        <taxon>Trichlorobacter</taxon>
    </lineage>
</organism>
<dbReference type="OrthoDB" id="5287589at2"/>
<feature type="signal peptide" evidence="1">
    <location>
        <begin position="1"/>
        <end position="24"/>
    </location>
</feature>
<evidence type="ECO:0000313" key="3">
    <source>
        <dbReference type="Proteomes" id="UP000190102"/>
    </source>
</evidence>
<accession>A0A1T4KAV8</accession>
<protein>
    <submittedName>
        <fullName evidence="2">Uncharacterized protein</fullName>
    </submittedName>
</protein>